<gene>
    <name evidence="3" type="ORF">WN55_06174</name>
</gene>
<dbReference type="PANTHER" id="PTHR28626:SF3">
    <property type="entry name" value="SRR1-LIKE PROTEIN"/>
    <property type="match status" value="1"/>
</dbReference>
<dbReference type="Pfam" id="PF07985">
    <property type="entry name" value="SRR1"/>
    <property type="match status" value="1"/>
</dbReference>
<keyword evidence="4" id="KW-1185">Reference proteome</keyword>
<name>A0A154P235_DUFNO</name>
<dbReference type="STRING" id="178035.A0A154P235"/>
<dbReference type="AlphaFoldDB" id="A0A154P235"/>
<evidence type="ECO:0000259" key="2">
    <source>
        <dbReference type="Pfam" id="PF07985"/>
    </source>
</evidence>
<accession>A0A154P235</accession>
<evidence type="ECO:0000313" key="4">
    <source>
        <dbReference type="Proteomes" id="UP000076502"/>
    </source>
</evidence>
<protein>
    <submittedName>
        <fullName evidence="3">SRR1-like protein</fullName>
    </submittedName>
</protein>
<organism evidence="3 4">
    <name type="scientific">Dufourea novaeangliae</name>
    <name type="common">Sweat bee</name>
    <dbReference type="NCBI Taxonomy" id="178035"/>
    <lineage>
        <taxon>Eukaryota</taxon>
        <taxon>Metazoa</taxon>
        <taxon>Ecdysozoa</taxon>
        <taxon>Arthropoda</taxon>
        <taxon>Hexapoda</taxon>
        <taxon>Insecta</taxon>
        <taxon>Pterygota</taxon>
        <taxon>Neoptera</taxon>
        <taxon>Endopterygota</taxon>
        <taxon>Hymenoptera</taxon>
        <taxon>Apocrita</taxon>
        <taxon>Aculeata</taxon>
        <taxon>Apoidea</taxon>
        <taxon>Anthophila</taxon>
        <taxon>Halictidae</taxon>
        <taxon>Rophitinae</taxon>
        <taxon>Dufourea</taxon>
    </lineage>
</organism>
<dbReference type="EMBL" id="KQ434803">
    <property type="protein sequence ID" value="KZC05999.1"/>
    <property type="molecule type" value="Genomic_DNA"/>
</dbReference>
<feature type="domain" description="SRR1-like" evidence="2">
    <location>
        <begin position="9"/>
        <end position="169"/>
    </location>
</feature>
<dbReference type="Proteomes" id="UP000076502">
    <property type="component" value="Unassembled WGS sequence"/>
</dbReference>
<reference evidence="3 4" key="1">
    <citation type="submission" date="2015-07" db="EMBL/GenBank/DDBJ databases">
        <title>The genome of Dufourea novaeangliae.</title>
        <authorList>
            <person name="Pan H."/>
            <person name="Kapheim K."/>
        </authorList>
    </citation>
    <scope>NUCLEOTIDE SEQUENCE [LARGE SCALE GENOMIC DNA]</scope>
    <source>
        <strain evidence="3">0120121106</strain>
        <tissue evidence="3">Whole body</tissue>
    </source>
</reference>
<dbReference type="InterPro" id="IPR040044">
    <property type="entry name" value="SRR1L"/>
</dbReference>
<dbReference type="GO" id="GO:0005737">
    <property type="term" value="C:cytoplasm"/>
    <property type="evidence" value="ECO:0007669"/>
    <property type="project" value="TreeGrafter"/>
</dbReference>
<evidence type="ECO:0000256" key="1">
    <source>
        <dbReference type="ARBA" id="ARBA00009856"/>
    </source>
</evidence>
<dbReference type="GO" id="GO:0005634">
    <property type="term" value="C:nucleus"/>
    <property type="evidence" value="ECO:0007669"/>
    <property type="project" value="TreeGrafter"/>
</dbReference>
<sequence>MTMSLNALNINGISEILCYGLGRFSRLRSAKYQLALLLSLRNHYGSQVYMYDPIFSSKEIKLLTRFGFNILNINEEGKRVIQDNITLVYMPHCSIHLINNFLYANWTKKLNKCILLTNSFTVVVDNLIGTNKMSARIDYILRIRPYVTEIALENNFICEEAFNDLNIHIFLEKDIDAVPKSFWIDRVEPCYLHTTIDYFTAKQTERIDAKNCNYISGFHSLDP</sequence>
<proteinExistence type="inferred from homology"/>
<dbReference type="InterPro" id="IPR012942">
    <property type="entry name" value="SRR1-like"/>
</dbReference>
<dbReference type="PANTHER" id="PTHR28626">
    <property type="entry name" value="SRR1-LIKE PROTEIN"/>
    <property type="match status" value="1"/>
</dbReference>
<evidence type="ECO:0000313" key="3">
    <source>
        <dbReference type="EMBL" id="KZC05999.1"/>
    </source>
</evidence>
<comment type="similarity">
    <text evidence="1">Belongs to the SRR1 family.</text>
</comment>